<protein>
    <submittedName>
        <fullName evidence="2">Helix-turn-helix transcriptional regulator</fullName>
    </submittedName>
</protein>
<evidence type="ECO:0000313" key="3">
    <source>
        <dbReference type="Proteomes" id="UP000598360"/>
    </source>
</evidence>
<dbReference type="CDD" id="cd00093">
    <property type="entry name" value="HTH_XRE"/>
    <property type="match status" value="1"/>
</dbReference>
<organism evidence="2 3">
    <name type="scientific">Saccharopolyspora montiporae</name>
    <dbReference type="NCBI Taxonomy" id="2781240"/>
    <lineage>
        <taxon>Bacteria</taxon>
        <taxon>Bacillati</taxon>
        <taxon>Actinomycetota</taxon>
        <taxon>Actinomycetes</taxon>
        <taxon>Pseudonocardiales</taxon>
        <taxon>Pseudonocardiaceae</taxon>
        <taxon>Saccharopolyspora</taxon>
    </lineage>
</organism>
<dbReference type="InterPro" id="IPR043917">
    <property type="entry name" value="DUF5753"/>
</dbReference>
<dbReference type="Pfam" id="PF13560">
    <property type="entry name" value="HTH_31"/>
    <property type="match status" value="1"/>
</dbReference>
<reference evidence="2" key="1">
    <citation type="submission" date="2020-10" db="EMBL/GenBank/DDBJ databases">
        <title>Diversity and distribution of actinomycetes associated with coral in the coast of Hainan.</title>
        <authorList>
            <person name="Li F."/>
        </authorList>
    </citation>
    <scope>NUCLEOTIDE SEQUENCE</scope>
    <source>
        <strain evidence="2">HNM0983</strain>
    </source>
</reference>
<dbReference type="Proteomes" id="UP000598360">
    <property type="component" value="Unassembled WGS sequence"/>
</dbReference>
<dbReference type="InterPro" id="IPR001387">
    <property type="entry name" value="Cro/C1-type_HTH"/>
</dbReference>
<dbReference type="PROSITE" id="PS50943">
    <property type="entry name" value="HTH_CROC1"/>
    <property type="match status" value="1"/>
</dbReference>
<proteinExistence type="predicted"/>
<sequence>MPDTPRSRALAKELRAARKSAGLTLRELHEALGWSQARISRVETGQRGIRPEAVAELLDVLGVFGPDRGRMLRLAAEVRTPRWSGLVGDLPPQLTNLLDAEQRAVRITEVSLNLVPGLVQTPEYARAVLESAGVGAIELADMLAVRRTRQRALRSGDAPVHRCFVDEAALLRPVGGSEVMAAQVRRLREAGFGERVQLRVIPLAAGAHAGLAGTFVLFGFPRSGPLVYTEARSSGAFLDDPADVRLFVEAVELVDGASASEQESAEILNRYAKYHENGGHEP</sequence>
<dbReference type="GO" id="GO:0003677">
    <property type="term" value="F:DNA binding"/>
    <property type="evidence" value="ECO:0007669"/>
    <property type="project" value="InterPro"/>
</dbReference>
<accession>A0A929BA64</accession>
<keyword evidence="3" id="KW-1185">Reference proteome</keyword>
<gene>
    <name evidence="2" type="ORF">IQ251_11240</name>
</gene>
<name>A0A929BA64_9PSEU</name>
<dbReference type="SMART" id="SM00530">
    <property type="entry name" value="HTH_XRE"/>
    <property type="match status" value="1"/>
</dbReference>
<evidence type="ECO:0000313" key="2">
    <source>
        <dbReference type="EMBL" id="MBE9375015.1"/>
    </source>
</evidence>
<dbReference type="Pfam" id="PF19054">
    <property type="entry name" value="DUF5753"/>
    <property type="match status" value="1"/>
</dbReference>
<feature type="domain" description="HTH cro/C1-type" evidence="1">
    <location>
        <begin position="14"/>
        <end position="63"/>
    </location>
</feature>
<comment type="caution">
    <text evidence="2">The sequence shown here is derived from an EMBL/GenBank/DDBJ whole genome shotgun (WGS) entry which is preliminary data.</text>
</comment>
<dbReference type="RefSeq" id="WP_193928460.1">
    <property type="nucleotide sequence ID" value="NZ_JADEYC010000018.1"/>
</dbReference>
<dbReference type="InterPro" id="IPR010982">
    <property type="entry name" value="Lambda_DNA-bd_dom_sf"/>
</dbReference>
<dbReference type="SUPFAM" id="SSF47413">
    <property type="entry name" value="lambda repressor-like DNA-binding domains"/>
    <property type="match status" value="1"/>
</dbReference>
<dbReference type="AlphaFoldDB" id="A0A929BA64"/>
<evidence type="ECO:0000259" key="1">
    <source>
        <dbReference type="PROSITE" id="PS50943"/>
    </source>
</evidence>
<dbReference type="EMBL" id="JADEYC010000018">
    <property type="protein sequence ID" value="MBE9375015.1"/>
    <property type="molecule type" value="Genomic_DNA"/>
</dbReference>
<dbReference type="Gene3D" id="1.10.260.40">
    <property type="entry name" value="lambda repressor-like DNA-binding domains"/>
    <property type="match status" value="1"/>
</dbReference>